<organism evidence="9 10">
    <name type="scientific">Drosophila mauritiana</name>
    <name type="common">Fruit fly</name>
    <dbReference type="NCBI Taxonomy" id="7226"/>
    <lineage>
        <taxon>Eukaryota</taxon>
        <taxon>Metazoa</taxon>
        <taxon>Ecdysozoa</taxon>
        <taxon>Arthropoda</taxon>
        <taxon>Hexapoda</taxon>
        <taxon>Insecta</taxon>
        <taxon>Pterygota</taxon>
        <taxon>Neoptera</taxon>
        <taxon>Endopterygota</taxon>
        <taxon>Diptera</taxon>
        <taxon>Brachycera</taxon>
        <taxon>Muscomorpha</taxon>
        <taxon>Ephydroidea</taxon>
        <taxon>Drosophilidae</taxon>
        <taxon>Drosophila</taxon>
        <taxon>Sophophora</taxon>
    </lineage>
</organism>
<dbReference type="GO" id="GO:0051082">
    <property type="term" value="F:unfolded protein binding"/>
    <property type="evidence" value="ECO:0007669"/>
    <property type="project" value="TreeGrafter"/>
</dbReference>
<evidence type="ECO:0000256" key="7">
    <source>
        <dbReference type="ARBA" id="ARBA00023136"/>
    </source>
</evidence>
<evidence type="ECO:0000256" key="4">
    <source>
        <dbReference type="ARBA" id="ARBA00022946"/>
    </source>
</evidence>
<evidence type="ECO:0000313" key="9">
    <source>
        <dbReference type="Proteomes" id="UP000515162"/>
    </source>
</evidence>
<sequence length="82" mass="9889">MGTWVLEVAKMGMYMAFPVTLFHLFNQPEYFEEWVTKKKRELYPPESKSHHEELQRAIREHHAQHDAKMMRAMEEAEGKQKK</sequence>
<dbReference type="GO" id="GO:0033617">
    <property type="term" value="P:mitochondrial respiratory chain complex IV assembly"/>
    <property type="evidence" value="ECO:0007669"/>
    <property type="project" value="InterPro"/>
</dbReference>
<comment type="subcellular location">
    <subcellularLocation>
        <location evidence="1">Membrane</location>
        <topology evidence="1">Single-pass membrane protein</topology>
    </subcellularLocation>
    <subcellularLocation>
        <location evidence="2">Mitochondrion membrane</location>
    </subcellularLocation>
</comment>
<name>A0A6P8JX60_DROMA</name>
<gene>
    <name evidence="10" type="primary">LOC117137491</name>
</gene>
<dbReference type="SMR" id="A0A6P8JX60"/>
<keyword evidence="6" id="KW-0496">Mitochondrion</keyword>
<dbReference type="PANTHER" id="PTHR33968:SF1">
    <property type="entry name" value="PROTEIN PET100 HOMOLOG, MITOCHONDRIAL"/>
    <property type="match status" value="1"/>
</dbReference>
<keyword evidence="5" id="KW-1133">Transmembrane helix</keyword>
<protein>
    <submittedName>
        <fullName evidence="10">Protein PET100 homolog, mitochondrial</fullName>
    </submittedName>
</protein>
<dbReference type="GO" id="GO:0005743">
    <property type="term" value="C:mitochondrial inner membrane"/>
    <property type="evidence" value="ECO:0007669"/>
    <property type="project" value="TreeGrafter"/>
</dbReference>
<accession>A0A6P8JX60</accession>
<reference evidence="10" key="1">
    <citation type="submission" date="2025-08" db="UniProtKB">
        <authorList>
            <consortium name="RefSeq"/>
        </authorList>
    </citation>
    <scope>IDENTIFICATION</scope>
    <source>
        <strain evidence="10">Mau12</strain>
        <tissue evidence="10">Whole Body</tissue>
    </source>
</reference>
<evidence type="ECO:0000256" key="2">
    <source>
        <dbReference type="ARBA" id="ARBA00004325"/>
    </source>
</evidence>
<dbReference type="GeneID" id="117137491"/>
<dbReference type="RefSeq" id="XP_033154861.1">
    <property type="nucleotide sequence ID" value="XM_033298970.1"/>
</dbReference>
<keyword evidence="4" id="KW-0809">Transit peptide</keyword>
<evidence type="ECO:0000256" key="6">
    <source>
        <dbReference type="ARBA" id="ARBA00023128"/>
    </source>
</evidence>
<proteinExistence type="inferred from homology"/>
<evidence type="ECO:0000256" key="1">
    <source>
        <dbReference type="ARBA" id="ARBA00004167"/>
    </source>
</evidence>
<evidence type="ECO:0000313" key="10">
    <source>
        <dbReference type="RefSeq" id="XP_033154861.1"/>
    </source>
</evidence>
<dbReference type="Pfam" id="PF09803">
    <property type="entry name" value="Pet100"/>
    <property type="match status" value="1"/>
</dbReference>
<evidence type="ECO:0000256" key="3">
    <source>
        <dbReference type="ARBA" id="ARBA00022692"/>
    </source>
</evidence>
<dbReference type="PANTHER" id="PTHR33968">
    <property type="entry name" value="PROTEIN PET100 HOMOLOG, MITOCHONDRIAL"/>
    <property type="match status" value="1"/>
</dbReference>
<evidence type="ECO:0000256" key="8">
    <source>
        <dbReference type="ARBA" id="ARBA00038077"/>
    </source>
</evidence>
<dbReference type="InterPro" id="IPR018625">
    <property type="entry name" value="Pet100"/>
</dbReference>
<evidence type="ECO:0000256" key="5">
    <source>
        <dbReference type="ARBA" id="ARBA00022989"/>
    </source>
</evidence>
<keyword evidence="3" id="KW-0812">Transmembrane</keyword>
<dbReference type="Proteomes" id="UP000515162">
    <property type="component" value="Chromosome 2R"/>
</dbReference>
<dbReference type="AlphaFoldDB" id="A0A6P8JX60"/>
<keyword evidence="9" id="KW-1185">Reference proteome</keyword>
<comment type="similarity">
    <text evidence="8">Belongs to the PET100 family.</text>
</comment>
<keyword evidence="7" id="KW-0472">Membrane</keyword>